<dbReference type="GO" id="GO:1990180">
    <property type="term" value="P:mitochondrial tRNA 3'-end processing"/>
    <property type="evidence" value="ECO:0007669"/>
    <property type="project" value="TreeGrafter"/>
</dbReference>
<dbReference type="PANTHER" id="PTHR46173">
    <property type="entry name" value="CCA TRNA NUCLEOTIDYLTRANSFERASE 1, MITOCHONDRIAL"/>
    <property type="match status" value="1"/>
</dbReference>
<dbReference type="WBParaSite" id="ECPE_0000487701-mRNA-1">
    <property type="protein sequence ID" value="ECPE_0000487701-mRNA-1"/>
    <property type="gene ID" value="ECPE_0000487701"/>
</dbReference>
<dbReference type="SUPFAM" id="SSF81891">
    <property type="entry name" value="Poly A polymerase C-terminal region-like"/>
    <property type="match status" value="1"/>
</dbReference>
<keyword evidence="9" id="KW-0694">RNA-binding</keyword>
<feature type="domain" description="Poly A polymerase head" evidence="10">
    <location>
        <begin position="36"/>
        <end position="182"/>
    </location>
</feature>
<evidence type="ECO:0000256" key="2">
    <source>
        <dbReference type="ARBA" id="ARBA00007265"/>
    </source>
</evidence>
<dbReference type="Proteomes" id="UP000272942">
    <property type="component" value="Unassembled WGS sequence"/>
</dbReference>
<keyword evidence="7" id="KW-0547">Nucleotide-binding</keyword>
<dbReference type="SUPFAM" id="SSF81301">
    <property type="entry name" value="Nucleotidyltransferase"/>
    <property type="match status" value="1"/>
</dbReference>
<comment type="cofactor">
    <cofactor evidence="1">
        <name>Mg(2+)</name>
        <dbReference type="ChEBI" id="CHEBI:18420"/>
    </cofactor>
</comment>
<evidence type="ECO:0000313" key="13">
    <source>
        <dbReference type="Proteomes" id="UP000272942"/>
    </source>
</evidence>
<evidence type="ECO:0000256" key="9">
    <source>
        <dbReference type="RuleBase" id="RU003953"/>
    </source>
</evidence>
<dbReference type="GO" id="GO:0005739">
    <property type="term" value="C:mitochondrion"/>
    <property type="evidence" value="ECO:0007669"/>
    <property type="project" value="TreeGrafter"/>
</dbReference>
<dbReference type="Gene3D" id="1.10.3090.10">
    <property type="entry name" value="cca-adding enzyme, domain 2"/>
    <property type="match status" value="1"/>
</dbReference>
<accession>A0A183AD30</accession>
<evidence type="ECO:0000259" key="11">
    <source>
        <dbReference type="Pfam" id="PF12627"/>
    </source>
</evidence>
<evidence type="ECO:0000313" key="14">
    <source>
        <dbReference type="WBParaSite" id="ECPE_0000487701-mRNA-1"/>
    </source>
</evidence>
<evidence type="ECO:0000256" key="8">
    <source>
        <dbReference type="ARBA" id="ARBA00022842"/>
    </source>
</evidence>
<evidence type="ECO:0000259" key="10">
    <source>
        <dbReference type="Pfam" id="PF01743"/>
    </source>
</evidence>
<keyword evidence="6" id="KW-0479">Metal-binding</keyword>
<dbReference type="InterPro" id="IPR043519">
    <property type="entry name" value="NT_sf"/>
</dbReference>
<dbReference type="InterPro" id="IPR050264">
    <property type="entry name" value="Bact_CCA-adding_enz_type3_sf"/>
</dbReference>
<keyword evidence="5" id="KW-0548">Nucleotidyltransferase</keyword>
<sequence>MKSDYSDVIDLTGFPSLYCPESVILHKLFKRYGHELRIAGGAVRDVLLGFAPKDIDYATDATPDQMIDIFTKENIRVLNRNGEAHGTVTARINDKTNFEITTLRIDTEPDGRHAKVVFTDDWRLDAARRDLTVNSMFLGVDVNHFLEDGYLPRGFVGDKSGVTGRLFDFFGGREDLEKRRIRFVGDPVDRIREDYLRILRYFRFHGRLSKPEDDDAHDADVLKAIAENCQGLGRIAGERCWMELKQILLYRSTPALFRRMREVGLFPYLGLPENAKLSEMDNIWHRDILSRDPNPATCLASLLSTLDEIETLNVRLKLSNFETTILAYIVKYRDQCVSLVNPVEALNHYKRQFLLTREAPNKIRPVLGEMMRYVGVQPEIMADWEAWEPPKFPLNGHQLQQAWSIPAREMRSHLLALRELWVDSGCTVTAEELLSDSSRKQINVKLPELVETGASETQVRVKKPKR</sequence>
<comment type="similarity">
    <text evidence="2 9">Belongs to the tRNA nucleotidyltransferase/poly(A) polymerase family.</text>
</comment>
<keyword evidence="3 9" id="KW-0808">Transferase</keyword>
<dbReference type="GO" id="GO:0000166">
    <property type="term" value="F:nucleotide binding"/>
    <property type="evidence" value="ECO:0007669"/>
    <property type="project" value="UniProtKB-KW"/>
</dbReference>
<keyword evidence="13" id="KW-1185">Reference proteome</keyword>
<evidence type="ECO:0000256" key="6">
    <source>
        <dbReference type="ARBA" id="ARBA00022723"/>
    </source>
</evidence>
<dbReference type="GO" id="GO:0016779">
    <property type="term" value="F:nucleotidyltransferase activity"/>
    <property type="evidence" value="ECO:0007669"/>
    <property type="project" value="UniProtKB-KW"/>
</dbReference>
<dbReference type="InterPro" id="IPR032828">
    <property type="entry name" value="PolyA_RNA-bd"/>
</dbReference>
<evidence type="ECO:0000256" key="3">
    <source>
        <dbReference type="ARBA" id="ARBA00022679"/>
    </source>
</evidence>
<keyword evidence="8" id="KW-0460">Magnesium</keyword>
<dbReference type="EMBL" id="UZAN01041706">
    <property type="protein sequence ID" value="VDP73848.1"/>
    <property type="molecule type" value="Genomic_DNA"/>
</dbReference>
<dbReference type="Gene3D" id="3.30.460.10">
    <property type="entry name" value="Beta Polymerase, domain 2"/>
    <property type="match status" value="1"/>
</dbReference>
<dbReference type="InterPro" id="IPR002646">
    <property type="entry name" value="PolA_pol_head_dom"/>
</dbReference>
<reference evidence="14" key="1">
    <citation type="submission" date="2016-06" db="UniProtKB">
        <authorList>
            <consortium name="WormBaseParasite"/>
        </authorList>
    </citation>
    <scope>IDENTIFICATION</scope>
</reference>
<dbReference type="GO" id="GO:0046872">
    <property type="term" value="F:metal ion binding"/>
    <property type="evidence" value="ECO:0007669"/>
    <property type="project" value="UniProtKB-KW"/>
</dbReference>
<evidence type="ECO:0000313" key="12">
    <source>
        <dbReference type="EMBL" id="VDP73848.1"/>
    </source>
</evidence>
<evidence type="ECO:0000256" key="7">
    <source>
        <dbReference type="ARBA" id="ARBA00022741"/>
    </source>
</evidence>
<evidence type="ECO:0000256" key="4">
    <source>
        <dbReference type="ARBA" id="ARBA00022694"/>
    </source>
</evidence>
<dbReference type="Pfam" id="PF12627">
    <property type="entry name" value="PolyA_pol_RNAbd"/>
    <property type="match status" value="1"/>
</dbReference>
<proteinExistence type="inferred from homology"/>
<dbReference type="GO" id="GO:0000049">
    <property type="term" value="F:tRNA binding"/>
    <property type="evidence" value="ECO:0007669"/>
    <property type="project" value="TreeGrafter"/>
</dbReference>
<feature type="domain" description="tRNA nucleotidyltransferase/poly(A) polymerase RNA and SrmB- binding" evidence="11">
    <location>
        <begin position="219"/>
        <end position="269"/>
    </location>
</feature>
<name>A0A183AD30_9TREM</name>
<reference evidence="12 13" key="2">
    <citation type="submission" date="2018-11" db="EMBL/GenBank/DDBJ databases">
        <authorList>
            <consortium name="Pathogen Informatics"/>
        </authorList>
    </citation>
    <scope>NUCLEOTIDE SEQUENCE [LARGE SCALE GENOMIC DNA]</scope>
    <source>
        <strain evidence="12 13">Egypt</strain>
    </source>
</reference>
<gene>
    <name evidence="12" type="ORF">ECPE_LOCUS4865</name>
</gene>
<dbReference type="AlphaFoldDB" id="A0A183AD30"/>
<keyword evidence="4" id="KW-0819">tRNA processing</keyword>
<dbReference type="Pfam" id="PF01743">
    <property type="entry name" value="PolyA_pol"/>
    <property type="match status" value="1"/>
</dbReference>
<protein>
    <submittedName>
        <fullName evidence="14">CCA tRNA nucleotidyltransferase 1, mitochondrial</fullName>
    </submittedName>
</protein>
<dbReference type="OrthoDB" id="445712at2759"/>
<dbReference type="GO" id="GO:0001680">
    <property type="term" value="P:tRNA 3'-terminal CCA addition"/>
    <property type="evidence" value="ECO:0007669"/>
    <property type="project" value="TreeGrafter"/>
</dbReference>
<dbReference type="CDD" id="cd05398">
    <property type="entry name" value="NT_ClassII-CCAase"/>
    <property type="match status" value="1"/>
</dbReference>
<organism evidence="14">
    <name type="scientific">Echinostoma caproni</name>
    <dbReference type="NCBI Taxonomy" id="27848"/>
    <lineage>
        <taxon>Eukaryota</taxon>
        <taxon>Metazoa</taxon>
        <taxon>Spiralia</taxon>
        <taxon>Lophotrochozoa</taxon>
        <taxon>Platyhelminthes</taxon>
        <taxon>Trematoda</taxon>
        <taxon>Digenea</taxon>
        <taxon>Plagiorchiida</taxon>
        <taxon>Echinostomata</taxon>
        <taxon>Echinostomatoidea</taxon>
        <taxon>Echinostomatidae</taxon>
        <taxon>Echinostoma</taxon>
    </lineage>
</organism>
<dbReference type="PANTHER" id="PTHR46173:SF1">
    <property type="entry name" value="CCA TRNA NUCLEOTIDYLTRANSFERASE 1, MITOCHONDRIAL"/>
    <property type="match status" value="1"/>
</dbReference>
<evidence type="ECO:0000256" key="5">
    <source>
        <dbReference type="ARBA" id="ARBA00022695"/>
    </source>
</evidence>
<evidence type="ECO:0000256" key="1">
    <source>
        <dbReference type="ARBA" id="ARBA00001946"/>
    </source>
</evidence>